<comment type="subcellular location">
    <subcellularLocation>
        <location evidence="2">Cell membrane</location>
        <topology evidence="2">Multi-pass membrane protein</topology>
    </subcellularLocation>
</comment>
<dbReference type="InterPro" id="IPR036890">
    <property type="entry name" value="HATPase_C_sf"/>
</dbReference>
<dbReference type="GO" id="GO:0005886">
    <property type="term" value="C:plasma membrane"/>
    <property type="evidence" value="ECO:0007669"/>
    <property type="project" value="UniProtKB-SubCell"/>
</dbReference>
<keyword evidence="5" id="KW-0597">Phosphoprotein</keyword>
<gene>
    <name evidence="16" type="ORF">NK662_08215</name>
</gene>
<dbReference type="GO" id="GO:0071555">
    <property type="term" value="P:cell wall organization"/>
    <property type="evidence" value="ECO:0007669"/>
    <property type="project" value="InterPro"/>
</dbReference>
<organism evidence="16 17">
    <name type="scientific">Ectobacillus ponti</name>
    <dbReference type="NCBI Taxonomy" id="2961894"/>
    <lineage>
        <taxon>Bacteria</taxon>
        <taxon>Bacillati</taxon>
        <taxon>Bacillota</taxon>
        <taxon>Bacilli</taxon>
        <taxon>Bacillales</taxon>
        <taxon>Bacillaceae</taxon>
        <taxon>Ectobacillus</taxon>
    </lineage>
</organism>
<dbReference type="Gene3D" id="1.10.287.130">
    <property type="match status" value="1"/>
</dbReference>
<feature type="transmembrane region" description="Helical" evidence="14">
    <location>
        <begin position="143"/>
        <end position="165"/>
    </location>
</feature>
<evidence type="ECO:0000313" key="17">
    <source>
        <dbReference type="Proteomes" id="UP001156102"/>
    </source>
</evidence>
<evidence type="ECO:0000256" key="4">
    <source>
        <dbReference type="ARBA" id="ARBA00022475"/>
    </source>
</evidence>
<dbReference type="SMART" id="SM00387">
    <property type="entry name" value="HATPase_c"/>
    <property type="match status" value="1"/>
</dbReference>
<comment type="caution">
    <text evidence="16">The sequence shown here is derived from an EMBL/GenBank/DDBJ whole genome shotgun (WGS) entry which is preliminary data.</text>
</comment>
<evidence type="ECO:0000256" key="5">
    <source>
        <dbReference type="ARBA" id="ARBA00022553"/>
    </source>
</evidence>
<sequence>MLVFHLFWVHKGRQHPRLSAAFFLALASLSIVVCITFAVQTYPGYRFDLRHISLIFSTLIGGPAAGGAVWALMNLYRFLVGGDGALPALFASSVSYLALLFMYKPFIQGQFRRKLLLCAIASALFPIGWAPFFLWNVPDPQDYFWHVSFYQFCSTAGTLLILYLIEILRSQVRLQEEFVNMEKFHLIGEMAASISHEVRNPLTSTRGFLQLLQTGQHSPEERSLYLDIAINGIDQANHVLTDYLTFAKPSIDKTQRLDVQAELFSVLSLITPLAHFSNIVVQYEPPGQPLYVLGEKQKFNQCILNILKNCIEAMPSGGTLTISASEQDDSVQLLIEDTGTGMSKEQLQRLGSPFYSTKEKGTGLGMMVVFSIVKAMSGNVKITSQQGDGSCFRLSFPRVH</sequence>
<dbReference type="InterPro" id="IPR011620">
    <property type="entry name" value="Sig_transdc_His_kinase_LytS_TM"/>
</dbReference>
<dbReference type="InterPro" id="IPR003594">
    <property type="entry name" value="HATPase_dom"/>
</dbReference>
<dbReference type="PRINTS" id="PR00344">
    <property type="entry name" value="BCTRLSENSOR"/>
</dbReference>
<evidence type="ECO:0000313" key="16">
    <source>
        <dbReference type="EMBL" id="MCP8968527.1"/>
    </source>
</evidence>
<evidence type="ECO:0000256" key="11">
    <source>
        <dbReference type="ARBA" id="ARBA00022989"/>
    </source>
</evidence>
<dbReference type="SUPFAM" id="SSF55874">
    <property type="entry name" value="ATPase domain of HSP90 chaperone/DNA topoisomerase II/histidine kinase"/>
    <property type="match status" value="1"/>
</dbReference>
<dbReference type="PANTHER" id="PTHR43065:SF46">
    <property type="entry name" value="C4-DICARBOXYLATE TRANSPORT SENSOR PROTEIN DCTB"/>
    <property type="match status" value="1"/>
</dbReference>
<dbReference type="InterPro" id="IPR003661">
    <property type="entry name" value="HisK_dim/P_dom"/>
</dbReference>
<evidence type="ECO:0000256" key="14">
    <source>
        <dbReference type="SAM" id="Phobius"/>
    </source>
</evidence>
<accession>A0AA41X4E7</accession>
<keyword evidence="8" id="KW-0547">Nucleotide-binding</keyword>
<dbReference type="SMART" id="SM00388">
    <property type="entry name" value="HisKA"/>
    <property type="match status" value="1"/>
</dbReference>
<feature type="transmembrane region" description="Helical" evidence="14">
    <location>
        <begin position="20"/>
        <end position="39"/>
    </location>
</feature>
<dbReference type="GO" id="GO:0000155">
    <property type="term" value="F:phosphorelay sensor kinase activity"/>
    <property type="evidence" value="ECO:0007669"/>
    <property type="project" value="InterPro"/>
</dbReference>
<proteinExistence type="predicted"/>
<dbReference type="Pfam" id="PF00512">
    <property type="entry name" value="HisKA"/>
    <property type="match status" value="1"/>
</dbReference>
<feature type="transmembrane region" description="Helical" evidence="14">
    <location>
        <begin position="85"/>
        <end position="103"/>
    </location>
</feature>
<keyword evidence="9 16" id="KW-0418">Kinase</keyword>
<dbReference type="EMBL" id="JANCLT010000003">
    <property type="protein sequence ID" value="MCP8968527.1"/>
    <property type="molecule type" value="Genomic_DNA"/>
</dbReference>
<keyword evidence="4" id="KW-1003">Cell membrane</keyword>
<evidence type="ECO:0000256" key="2">
    <source>
        <dbReference type="ARBA" id="ARBA00004651"/>
    </source>
</evidence>
<dbReference type="InterPro" id="IPR005467">
    <property type="entry name" value="His_kinase_dom"/>
</dbReference>
<dbReference type="GO" id="GO:0005524">
    <property type="term" value="F:ATP binding"/>
    <property type="evidence" value="ECO:0007669"/>
    <property type="project" value="UniProtKB-KW"/>
</dbReference>
<keyword evidence="12" id="KW-0902">Two-component regulatory system</keyword>
<feature type="transmembrane region" description="Helical" evidence="14">
    <location>
        <begin position="115"/>
        <end position="137"/>
    </location>
</feature>
<comment type="catalytic activity">
    <reaction evidence="1">
        <text>ATP + protein L-histidine = ADP + protein N-phospho-L-histidine.</text>
        <dbReference type="EC" id="2.7.13.3"/>
    </reaction>
</comment>
<evidence type="ECO:0000256" key="3">
    <source>
        <dbReference type="ARBA" id="ARBA00012438"/>
    </source>
</evidence>
<dbReference type="InterPro" id="IPR004358">
    <property type="entry name" value="Sig_transdc_His_kin-like_C"/>
</dbReference>
<evidence type="ECO:0000259" key="15">
    <source>
        <dbReference type="PROSITE" id="PS50109"/>
    </source>
</evidence>
<dbReference type="Pfam" id="PF07694">
    <property type="entry name" value="5TM-5TMR_LYT"/>
    <property type="match status" value="1"/>
</dbReference>
<dbReference type="PROSITE" id="PS50109">
    <property type="entry name" value="HIS_KIN"/>
    <property type="match status" value="1"/>
</dbReference>
<protein>
    <recommendedName>
        <fullName evidence="3">histidine kinase</fullName>
        <ecNumber evidence="3">2.7.13.3</ecNumber>
    </recommendedName>
</protein>
<dbReference type="Proteomes" id="UP001156102">
    <property type="component" value="Unassembled WGS sequence"/>
</dbReference>
<dbReference type="SUPFAM" id="SSF47384">
    <property type="entry name" value="Homodimeric domain of signal transducing histidine kinase"/>
    <property type="match status" value="1"/>
</dbReference>
<dbReference type="Gene3D" id="3.30.565.10">
    <property type="entry name" value="Histidine kinase-like ATPase, C-terminal domain"/>
    <property type="match status" value="1"/>
</dbReference>
<dbReference type="Pfam" id="PF02518">
    <property type="entry name" value="HATPase_c"/>
    <property type="match status" value="1"/>
</dbReference>
<keyword evidence="6" id="KW-0808">Transferase</keyword>
<evidence type="ECO:0000256" key="13">
    <source>
        <dbReference type="ARBA" id="ARBA00023136"/>
    </source>
</evidence>
<keyword evidence="7 14" id="KW-0812">Transmembrane</keyword>
<keyword evidence="10" id="KW-0067">ATP-binding</keyword>
<dbReference type="PANTHER" id="PTHR43065">
    <property type="entry name" value="SENSOR HISTIDINE KINASE"/>
    <property type="match status" value="1"/>
</dbReference>
<dbReference type="InterPro" id="IPR036097">
    <property type="entry name" value="HisK_dim/P_sf"/>
</dbReference>
<name>A0AA41X4E7_9BACI</name>
<evidence type="ECO:0000256" key="1">
    <source>
        <dbReference type="ARBA" id="ARBA00000085"/>
    </source>
</evidence>
<keyword evidence="13 14" id="KW-0472">Membrane</keyword>
<dbReference type="RefSeq" id="WP_254758537.1">
    <property type="nucleotide sequence ID" value="NZ_JANCLT010000003.1"/>
</dbReference>
<feature type="transmembrane region" description="Helical" evidence="14">
    <location>
        <begin position="51"/>
        <end position="73"/>
    </location>
</feature>
<keyword evidence="17" id="KW-1185">Reference proteome</keyword>
<evidence type="ECO:0000256" key="10">
    <source>
        <dbReference type="ARBA" id="ARBA00022840"/>
    </source>
</evidence>
<dbReference type="AlphaFoldDB" id="A0AA41X4E7"/>
<keyword evidence="11 14" id="KW-1133">Transmembrane helix</keyword>
<dbReference type="CDD" id="cd00082">
    <property type="entry name" value="HisKA"/>
    <property type="match status" value="1"/>
</dbReference>
<evidence type="ECO:0000256" key="8">
    <source>
        <dbReference type="ARBA" id="ARBA00022741"/>
    </source>
</evidence>
<evidence type="ECO:0000256" key="12">
    <source>
        <dbReference type="ARBA" id="ARBA00023012"/>
    </source>
</evidence>
<evidence type="ECO:0000256" key="7">
    <source>
        <dbReference type="ARBA" id="ARBA00022692"/>
    </source>
</evidence>
<evidence type="ECO:0000256" key="9">
    <source>
        <dbReference type="ARBA" id="ARBA00022777"/>
    </source>
</evidence>
<feature type="domain" description="Histidine kinase" evidence="15">
    <location>
        <begin position="193"/>
        <end position="400"/>
    </location>
</feature>
<reference evidence="16" key="1">
    <citation type="submission" date="2022-07" db="EMBL/GenBank/DDBJ databases">
        <authorList>
            <person name="Li W.-J."/>
            <person name="Deng Q.-Q."/>
        </authorList>
    </citation>
    <scope>NUCLEOTIDE SEQUENCE</scope>
    <source>
        <strain evidence="16">SYSU M60031</strain>
    </source>
</reference>
<dbReference type="EC" id="2.7.13.3" evidence="3"/>
<evidence type="ECO:0000256" key="6">
    <source>
        <dbReference type="ARBA" id="ARBA00022679"/>
    </source>
</evidence>